<dbReference type="OMA" id="ITPDIQH"/>
<keyword evidence="2" id="KW-0963">Cytoplasm</keyword>
<dbReference type="SUPFAM" id="SSF50978">
    <property type="entry name" value="WD40 repeat-like"/>
    <property type="match status" value="1"/>
</dbReference>
<dbReference type="PROSITE" id="PS50082">
    <property type="entry name" value="WD_REPEATS_2"/>
    <property type="match status" value="1"/>
</dbReference>
<keyword evidence="3 5" id="KW-0853">WD repeat</keyword>
<sequence>MDLERRKKELEEKRKKLAELKKSRAFSVSSSNSSIAQTPNKQDIDSLVSSLLKSKSKKPEVSQSEINETQRSEENVNEKENFKDKNNAMRNLTIVDAVLFDLPPTEVISYNKEAQTDTFDDIPEIEDFQPQQLETETYNVIISDEKIETSDQPVVEKDISDQDKQAILNSDSFSNFIDKSSKMVERVLNEPFDYLKDYTMDETVNENIDEYLSVKNKFCNEKVQGRSVNDLDWHPKHHELCLSSYGKKNGFTNNEYGSNGLVCVWNMLLSSTTPEFEFSCQSKVLSAKFAANNNHLIIGGTYSGQIMVWDLRSKARPVLKTPVSTGHAHPIYSIKCVGTQQIVSASSDGTVCVWQMDMLGKPQETLELNSPDPLNNKDISISCMDFPGDDQNTFVVGTEEGSIYRGSLMGRAGNKFGINNEFPLAHSAPVTGIKFHPNKEAQFDTSNVFITSSFDWTIKLWNYNNNSKNNGINCVRTFGNGFNPIMDVEWHPNKPCVFASVSGNGNLDLWDIQNESQNLVSTLSVNGNPLNKLSWHKNNFIAVGSVDGSTNIVKCSLQNANQKEWNFMQKIPFLLKFGDNFTLIVTFIVFDPIVSNWSRKNVRGNTERVNQLSGTLCKF</sequence>
<dbReference type="InterPro" id="IPR001680">
    <property type="entry name" value="WD40_rpt"/>
</dbReference>
<evidence type="ECO:0000256" key="4">
    <source>
        <dbReference type="ARBA" id="ARBA00022737"/>
    </source>
</evidence>
<keyword evidence="8" id="KW-1185">Reference proteome</keyword>
<accession>A0A075ANP0</accession>
<dbReference type="PANTHER" id="PTHR12442">
    <property type="entry name" value="DYNEIN INTERMEDIATE CHAIN"/>
    <property type="match status" value="1"/>
</dbReference>
<evidence type="ECO:0000256" key="2">
    <source>
        <dbReference type="ARBA" id="ARBA00022490"/>
    </source>
</evidence>
<dbReference type="STRING" id="988480.A0A075ANP0"/>
<proteinExistence type="predicted"/>
<dbReference type="AlphaFoldDB" id="A0A075ANP0"/>
<dbReference type="InterPro" id="IPR036322">
    <property type="entry name" value="WD40_repeat_dom_sf"/>
</dbReference>
<dbReference type="Proteomes" id="UP000030755">
    <property type="component" value="Unassembled WGS sequence"/>
</dbReference>
<protein>
    <submittedName>
        <fullName evidence="7">Uncharacterized protein</fullName>
    </submittedName>
</protein>
<dbReference type="SMART" id="SM00320">
    <property type="entry name" value="WD40"/>
    <property type="match status" value="5"/>
</dbReference>
<dbReference type="InterPro" id="IPR050687">
    <property type="entry name" value="Dynein_IC"/>
</dbReference>
<dbReference type="Gene3D" id="2.130.10.10">
    <property type="entry name" value="YVTN repeat-like/Quinoprotein amine dehydrogenase"/>
    <property type="match status" value="2"/>
</dbReference>
<reference evidence="7 8" key="1">
    <citation type="journal article" date="2013" name="Curr. Biol.">
        <title>Shared signatures of parasitism and phylogenomics unite Cryptomycota and microsporidia.</title>
        <authorList>
            <person name="James T.Y."/>
            <person name="Pelin A."/>
            <person name="Bonen L."/>
            <person name="Ahrendt S."/>
            <person name="Sain D."/>
            <person name="Corradi N."/>
            <person name="Stajich J.E."/>
        </authorList>
    </citation>
    <scope>NUCLEOTIDE SEQUENCE [LARGE SCALE GENOMIC DNA]</scope>
    <source>
        <strain evidence="7 8">CSF55</strain>
    </source>
</reference>
<feature type="compositionally biased region" description="Low complexity" evidence="6">
    <location>
        <begin position="25"/>
        <end position="34"/>
    </location>
</feature>
<gene>
    <name evidence="7" type="ORF">O9G_004539</name>
</gene>
<dbReference type="GO" id="GO:0005868">
    <property type="term" value="C:cytoplasmic dynein complex"/>
    <property type="evidence" value="ECO:0007669"/>
    <property type="project" value="TreeGrafter"/>
</dbReference>
<dbReference type="InterPro" id="IPR015943">
    <property type="entry name" value="WD40/YVTN_repeat-like_dom_sf"/>
</dbReference>
<evidence type="ECO:0000256" key="1">
    <source>
        <dbReference type="ARBA" id="ARBA00004496"/>
    </source>
</evidence>
<dbReference type="GO" id="GO:0045503">
    <property type="term" value="F:dynein light chain binding"/>
    <property type="evidence" value="ECO:0007669"/>
    <property type="project" value="TreeGrafter"/>
</dbReference>
<evidence type="ECO:0000256" key="5">
    <source>
        <dbReference type="PROSITE-ProRule" id="PRU00221"/>
    </source>
</evidence>
<dbReference type="GO" id="GO:0005737">
    <property type="term" value="C:cytoplasm"/>
    <property type="evidence" value="ECO:0007669"/>
    <property type="project" value="UniProtKB-SubCell"/>
</dbReference>
<feature type="repeat" description="WD" evidence="5">
    <location>
        <begin position="423"/>
        <end position="471"/>
    </location>
</feature>
<evidence type="ECO:0000256" key="3">
    <source>
        <dbReference type="ARBA" id="ARBA00022574"/>
    </source>
</evidence>
<dbReference type="OrthoDB" id="366230at2759"/>
<dbReference type="PANTHER" id="PTHR12442:SF22">
    <property type="entry name" value="CYTOPLASMIC DYNEIN 1 INTERMEDIATE CHAIN-RELATED"/>
    <property type="match status" value="1"/>
</dbReference>
<keyword evidence="4" id="KW-0677">Repeat</keyword>
<dbReference type="Pfam" id="PF00400">
    <property type="entry name" value="WD40"/>
    <property type="match status" value="3"/>
</dbReference>
<name>A0A075ANP0_ROZAC</name>
<feature type="compositionally biased region" description="Basic and acidic residues" evidence="6">
    <location>
        <begin position="68"/>
        <end position="79"/>
    </location>
</feature>
<dbReference type="GO" id="GO:0045504">
    <property type="term" value="F:dynein heavy chain binding"/>
    <property type="evidence" value="ECO:0007669"/>
    <property type="project" value="TreeGrafter"/>
</dbReference>
<dbReference type="EMBL" id="KE561212">
    <property type="protein sequence ID" value="EPZ31507.1"/>
    <property type="molecule type" value="Genomic_DNA"/>
</dbReference>
<dbReference type="HOGENOM" id="CLU_012999_2_0_1"/>
<dbReference type="GO" id="GO:0010970">
    <property type="term" value="P:transport along microtubule"/>
    <property type="evidence" value="ECO:0007669"/>
    <property type="project" value="TreeGrafter"/>
</dbReference>
<evidence type="ECO:0000256" key="6">
    <source>
        <dbReference type="SAM" id="MobiDB-lite"/>
    </source>
</evidence>
<organism evidence="7 8">
    <name type="scientific">Rozella allomycis (strain CSF55)</name>
    <dbReference type="NCBI Taxonomy" id="988480"/>
    <lineage>
        <taxon>Eukaryota</taxon>
        <taxon>Fungi</taxon>
        <taxon>Fungi incertae sedis</taxon>
        <taxon>Cryptomycota</taxon>
        <taxon>Cryptomycota incertae sedis</taxon>
        <taxon>Rozella</taxon>
    </lineage>
</organism>
<comment type="subcellular location">
    <subcellularLocation>
        <location evidence="1">Cytoplasm</location>
    </subcellularLocation>
</comment>
<evidence type="ECO:0000313" key="8">
    <source>
        <dbReference type="Proteomes" id="UP000030755"/>
    </source>
</evidence>
<evidence type="ECO:0000313" key="7">
    <source>
        <dbReference type="EMBL" id="EPZ31507.1"/>
    </source>
</evidence>
<feature type="region of interest" description="Disordered" evidence="6">
    <location>
        <begin position="23"/>
        <end position="79"/>
    </location>
</feature>